<organism evidence="1 2">
    <name type="scientific">Halosquirtibacter laminarini</name>
    <dbReference type="NCBI Taxonomy" id="3374600"/>
    <lineage>
        <taxon>Bacteria</taxon>
        <taxon>Pseudomonadati</taxon>
        <taxon>Bacteroidota</taxon>
        <taxon>Bacteroidia</taxon>
        <taxon>Marinilabiliales</taxon>
        <taxon>Prolixibacteraceae</taxon>
        <taxon>Halosquirtibacter</taxon>
    </lineage>
</organism>
<dbReference type="Proteomes" id="UP000826212">
    <property type="component" value="Chromosome"/>
</dbReference>
<dbReference type="EMBL" id="CP081303">
    <property type="protein sequence ID" value="QZE14041.1"/>
    <property type="molecule type" value="Genomic_DNA"/>
</dbReference>
<name>A0AC61NKE0_9BACT</name>
<proteinExistence type="predicted"/>
<accession>A0AC61NKE0</accession>
<sequence>MKKLSIFIALFIGALSVKAQNIQLHYDMGEGRQYFTSTVEMFKLDKWGSTFFFIDMDYGANDFDGVSQAYWEVARSFKISKDCAFEPRVEYNGGFFALQDQVDKSKYSAAPINNAFLVGGQYTWASGDFSKIFTLSLNYKYIEDKNDASFQVTGVWNLNFFNKKFSMTGFADFWREDVTTFDDNGGMHDKKYVFMTEPQFWYNVNSNLALGSEIEMSTNFAAHDGFMVNPTVAVKWTF</sequence>
<evidence type="ECO:0000313" key="2">
    <source>
        <dbReference type="Proteomes" id="UP000826212"/>
    </source>
</evidence>
<gene>
    <name evidence="1" type="ORF">K4L44_16160</name>
</gene>
<evidence type="ECO:0000313" key="1">
    <source>
        <dbReference type="EMBL" id="QZE14041.1"/>
    </source>
</evidence>
<protein>
    <submittedName>
        <fullName evidence="1">DUF5020 family protein</fullName>
    </submittedName>
</protein>
<reference evidence="1" key="1">
    <citation type="submission" date="2021-08" db="EMBL/GenBank/DDBJ databases">
        <title>Novel anaerobic bacterium isolated from sea squirt in East Sea, Republic of Korea.</title>
        <authorList>
            <person name="Nguyen T.H."/>
            <person name="Li Z."/>
            <person name="Lee Y.-J."/>
            <person name="Ko J."/>
            <person name="Kim S.-G."/>
        </authorList>
    </citation>
    <scope>NUCLEOTIDE SEQUENCE</scope>
    <source>
        <strain evidence="1">KCTC 25031</strain>
    </source>
</reference>
<keyword evidence="2" id="KW-1185">Reference proteome</keyword>